<dbReference type="EMBL" id="FMYI01000003">
    <property type="protein sequence ID" value="SDB96810.1"/>
    <property type="molecule type" value="Genomic_DNA"/>
</dbReference>
<comment type="subunit">
    <text evidence="4 10">The complex is composed of two ATP-binding proteins (PstB), two transmembrane proteins (PstC and PstA) and a solute-binding protein (PstS).</text>
</comment>
<feature type="domain" description="PBP" evidence="12">
    <location>
        <begin position="50"/>
        <end position="294"/>
    </location>
</feature>
<gene>
    <name evidence="13" type="ORF">SAMN05421734_103187</name>
</gene>
<evidence type="ECO:0000256" key="3">
    <source>
        <dbReference type="ARBA" id="ARBA00008725"/>
    </source>
</evidence>
<protein>
    <recommendedName>
        <fullName evidence="10">Phosphate-binding protein</fullName>
    </recommendedName>
</protein>
<dbReference type="InterPro" id="IPR011862">
    <property type="entry name" value="Phos-bd"/>
</dbReference>
<sequence>MKQLKLSFLLMLGFVLMGVLVACQDSNDVEEAGAGDAEETQEETTDETSESDPEGYLEIRGSDTMVNLGQSLAEHYMDTNPNADLSVTGGGSGTGIAAMINNEIDVAQSSRAMTEEEIEDAENNGAQPLEFIIGQDGLAVATNNDNPIEGLTVDEIKSIFVGDITDWSELGWDDGGEITVYSRQSNSGTYVYFNENIMDGEDFADGAMFMPGSSAIREAVEQEANAIGYIGIGYIDGINALNVAIDEDHDYVTPFEESNVDEGIYPIARPLYFYVNGEPDGLMFDYLKWVLQDEDADDVRHDTGFYQIGNDYQDQNVNTFDYLGIEW</sequence>
<dbReference type="RefSeq" id="WP_245719401.1">
    <property type="nucleotide sequence ID" value="NZ_FMYI01000003.1"/>
</dbReference>
<evidence type="ECO:0000256" key="7">
    <source>
        <dbReference type="ARBA" id="ARBA00022729"/>
    </source>
</evidence>
<comment type="function">
    <text evidence="1">Part of the ABC transporter complex PstSACB involved in phosphate import.</text>
</comment>
<evidence type="ECO:0000256" key="10">
    <source>
        <dbReference type="RuleBase" id="RU367119"/>
    </source>
</evidence>
<dbReference type="InterPro" id="IPR024370">
    <property type="entry name" value="PBP_domain"/>
</dbReference>
<keyword evidence="10" id="KW-1003">Cell membrane</keyword>
<dbReference type="Proteomes" id="UP000242949">
    <property type="component" value="Unassembled WGS sequence"/>
</dbReference>
<dbReference type="STRING" id="1612202.SAMN05421734_103187"/>
<evidence type="ECO:0000256" key="6">
    <source>
        <dbReference type="ARBA" id="ARBA00022592"/>
    </source>
</evidence>
<evidence type="ECO:0000256" key="2">
    <source>
        <dbReference type="ARBA" id="ARBA00004193"/>
    </source>
</evidence>
<dbReference type="PROSITE" id="PS51257">
    <property type="entry name" value="PROKAR_LIPOPROTEIN"/>
    <property type="match status" value="1"/>
</dbReference>
<keyword evidence="6 10" id="KW-0592">Phosphate transport</keyword>
<keyword evidence="9 10" id="KW-0449">Lipoprotein</keyword>
<evidence type="ECO:0000256" key="8">
    <source>
        <dbReference type="ARBA" id="ARBA00023139"/>
    </source>
</evidence>
<dbReference type="NCBIfam" id="TIGR02136">
    <property type="entry name" value="ptsS_2"/>
    <property type="match status" value="1"/>
</dbReference>
<evidence type="ECO:0000256" key="1">
    <source>
        <dbReference type="ARBA" id="ARBA00002841"/>
    </source>
</evidence>
<feature type="region of interest" description="Disordered" evidence="11">
    <location>
        <begin position="30"/>
        <end position="55"/>
    </location>
</feature>
<dbReference type="GO" id="GO:0005886">
    <property type="term" value="C:plasma membrane"/>
    <property type="evidence" value="ECO:0007669"/>
    <property type="project" value="UniProtKB-SubCell"/>
</dbReference>
<dbReference type="GO" id="GO:0042301">
    <property type="term" value="F:phosphate ion binding"/>
    <property type="evidence" value="ECO:0007669"/>
    <property type="project" value="UniProtKB-UniRule"/>
</dbReference>
<keyword evidence="7 10" id="KW-0732">Signal</keyword>
<dbReference type="InterPro" id="IPR050811">
    <property type="entry name" value="Phosphate_ABC_transporter"/>
</dbReference>
<feature type="signal peptide" evidence="10">
    <location>
        <begin position="1"/>
        <end position="21"/>
    </location>
</feature>
<dbReference type="Gene3D" id="3.40.190.10">
    <property type="entry name" value="Periplasmic binding protein-like II"/>
    <property type="match status" value="2"/>
</dbReference>
<comment type="subcellular location">
    <subcellularLocation>
        <location evidence="2 10">Cell membrane</location>
        <topology evidence="2 10">Lipid-anchor</topology>
    </subcellularLocation>
</comment>
<dbReference type="GO" id="GO:0006817">
    <property type="term" value="P:phosphate ion transport"/>
    <property type="evidence" value="ECO:0007669"/>
    <property type="project" value="UniProtKB-UniRule"/>
</dbReference>
<dbReference type="Pfam" id="PF12849">
    <property type="entry name" value="PBP_like_2"/>
    <property type="match status" value="1"/>
</dbReference>
<evidence type="ECO:0000256" key="9">
    <source>
        <dbReference type="ARBA" id="ARBA00023288"/>
    </source>
</evidence>
<evidence type="ECO:0000313" key="13">
    <source>
        <dbReference type="EMBL" id="SDB96810.1"/>
    </source>
</evidence>
<evidence type="ECO:0000256" key="5">
    <source>
        <dbReference type="ARBA" id="ARBA00022448"/>
    </source>
</evidence>
<reference evidence="14" key="1">
    <citation type="submission" date="2016-09" db="EMBL/GenBank/DDBJ databases">
        <authorList>
            <person name="Varghese N."/>
            <person name="Submissions S."/>
        </authorList>
    </citation>
    <scope>NUCLEOTIDE SEQUENCE [LARGE SCALE GENOMIC DNA]</scope>
    <source>
        <strain evidence="14">S5</strain>
    </source>
</reference>
<keyword evidence="14" id="KW-1185">Reference proteome</keyword>
<keyword evidence="10" id="KW-0472">Membrane</keyword>
<dbReference type="PANTHER" id="PTHR30570">
    <property type="entry name" value="PERIPLASMIC PHOSPHATE BINDING COMPONENT OF PHOSPHATE ABC TRANSPORTER"/>
    <property type="match status" value="1"/>
</dbReference>
<feature type="chain" id="PRO_5039749093" description="Phosphate-binding protein" evidence="10">
    <location>
        <begin position="22"/>
        <end position="327"/>
    </location>
</feature>
<dbReference type="SUPFAM" id="SSF53850">
    <property type="entry name" value="Periplasmic binding protein-like II"/>
    <property type="match status" value="1"/>
</dbReference>
<keyword evidence="8 10" id="KW-0564">Palmitate</keyword>
<organism evidence="13 14">
    <name type="scientific">Pelagirhabdus alkalitolerans</name>
    <dbReference type="NCBI Taxonomy" id="1612202"/>
    <lineage>
        <taxon>Bacteria</taxon>
        <taxon>Bacillati</taxon>
        <taxon>Bacillota</taxon>
        <taxon>Bacilli</taxon>
        <taxon>Bacillales</taxon>
        <taxon>Bacillaceae</taxon>
        <taxon>Pelagirhabdus</taxon>
    </lineage>
</organism>
<keyword evidence="5 10" id="KW-0813">Transport</keyword>
<dbReference type="CDD" id="cd13653">
    <property type="entry name" value="PBP2_phosphate_like_1"/>
    <property type="match status" value="1"/>
</dbReference>
<evidence type="ECO:0000256" key="4">
    <source>
        <dbReference type="ARBA" id="ARBA00011529"/>
    </source>
</evidence>
<evidence type="ECO:0000259" key="12">
    <source>
        <dbReference type="Pfam" id="PF12849"/>
    </source>
</evidence>
<name>A0A1G6HRF6_9BACI</name>
<evidence type="ECO:0000256" key="11">
    <source>
        <dbReference type="SAM" id="MobiDB-lite"/>
    </source>
</evidence>
<comment type="function">
    <text evidence="10">Involved in the system for phosphate transport across the cytoplasmic membrane.</text>
</comment>
<dbReference type="PANTHER" id="PTHR30570:SF1">
    <property type="entry name" value="PHOSPHATE-BINDING PROTEIN PSTS"/>
    <property type="match status" value="1"/>
</dbReference>
<evidence type="ECO:0000313" key="14">
    <source>
        <dbReference type="Proteomes" id="UP000242949"/>
    </source>
</evidence>
<proteinExistence type="inferred from homology"/>
<comment type="similarity">
    <text evidence="3 10">Belongs to the PstS family.</text>
</comment>
<accession>A0A1G6HRF6</accession>
<dbReference type="AlphaFoldDB" id="A0A1G6HRF6"/>